<gene>
    <name evidence="4" type="ORF">EM808_23450</name>
</gene>
<name>A0A3S2U7C6_9BACI</name>
<dbReference type="GO" id="GO:0005506">
    <property type="term" value="F:iron ion binding"/>
    <property type="evidence" value="ECO:0007669"/>
    <property type="project" value="InterPro"/>
</dbReference>
<dbReference type="Gene3D" id="3.90.1170.50">
    <property type="entry name" value="Aldehyde oxidase/xanthine dehydrogenase, a/b hammerhead"/>
    <property type="match status" value="1"/>
</dbReference>
<keyword evidence="5" id="KW-1185">Reference proteome</keyword>
<dbReference type="Proteomes" id="UP000288024">
    <property type="component" value="Unassembled WGS sequence"/>
</dbReference>
<dbReference type="InterPro" id="IPR000674">
    <property type="entry name" value="Ald_Oxase/Xan_DH_a/b"/>
</dbReference>
<accession>A0A3S2U7C6</accession>
<dbReference type="AlphaFoldDB" id="A0A3S2U7C6"/>
<dbReference type="SUPFAM" id="SSF56003">
    <property type="entry name" value="Molybdenum cofactor-binding domain"/>
    <property type="match status" value="1"/>
</dbReference>
<dbReference type="Pfam" id="PF01315">
    <property type="entry name" value="Ald_Xan_dh_C"/>
    <property type="match status" value="1"/>
</dbReference>
<keyword evidence="1" id="KW-0500">Molybdenum</keyword>
<dbReference type="InterPro" id="IPR037165">
    <property type="entry name" value="AldOxase/xan_DH_Mopterin-bd_sf"/>
</dbReference>
<dbReference type="InterPro" id="IPR016208">
    <property type="entry name" value="Ald_Oxase/xanthine_DH-like"/>
</dbReference>
<dbReference type="PANTHER" id="PTHR11908:SF132">
    <property type="entry name" value="ALDEHYDE OXIDASE 1-RELATED"/>
    <property type="match status" value="1"/>
</dbReference>
<dbReference type="SMART" id="SM01008">
    <property type="entry name" value="Ald_Xan_dh_C"/>
    <property type="match status" value="1"/>
</dbReference>
<dbReference type="EMBL" id="RZTZ01000014">
    <property type="protein sequence ID" value="RVT58007.1"/>
    <property type="molecule type" value="Genomic_DNA"/>
</dbReference>
<organism evidence="4 5">
    <name type="scientific">Niallia taxi</name>
    <dbReference type="NCBI Taxonomy" id="2499688"/>
    <lineage>
        <taxon>Bacteria</taxon>
        <taxon>Bacillati</taxon>
        <taxon>Bacillota</taxon>
        <taxon>Bacilli</taxon>
        <taxon>Bacillales</taxon>
        <taxon>Bacillaceae</taxon>
        <taxon>Niallia</taxon>
    </lineage>
</organism>
<dbReference type="InterPro" id="IPR046867">
    <property type="entry name" value="AldOxase/xan_DH_MoCoBD2"/>
</dbReference>
<dbReference type="InterPro" id="IPR008274">
    <property type="entry name" value="AldOxase/xan_DH_MoCoBD1"/>
</dbReference>
<comment type="caution">
    <text evidence="4">The sequence shown here is derived from an EMBL/GenBank/DDBJ whole genome shotgun (WGS) entry which is preliminary data.</text>
</comment>
<evidence type="ECO:0000313" key="4">
    <source>
        <dbReference type="EMBL" id="RVT58007.1"/>
    </source>
</evidence>
<dbReference type="GO" id="GO:0016491">
    <property type="term" value="F:oxidoreductase activity"/>
    <property type="evidence" value="ECO:0007669"/>
    <property type="project" value="UniProtKB-KW"/>
</dbReference>
<evidence type="ECO:0000259" key="3">
    <source>
        <dbReference type="SMART" id="SM01008"/>
    </source>
</evidence>
<feature type="domain" description="Aldehyde oxidase/xanthine dehydrogenase a/b hammerhead" evidence="3">
    <location>
        <begin position="18"/>
        <end position="121"/>
    </location>
</feature>
<evidence type="ECO:0000313" key="5">
    <source>
        <dbReference type="Proteomes" id="UP000288024"/>
    </source>
</evidence>
<dbReference type="SUPFAM" id="SSF54665">
    <property type="entry name" value="CO dehydrogenase molybdoprotein N-domain-like"/>
    <property type="match status" value="1"/>
</dbReference>
<evidence type="ECO:0000256" key="2">
    <source>
        <dbReference type="ARBA" id="ARBA00023002"/>
    </source>
</evidence>
<dbReference type="PANTHER" id="PTHR11908">
    <property type="entry name" value="XANTHINE DEHYDROGENASE"/>
    <property type="match status" value="1"/>
</dbReference>
<protein>
    <submittedName>
        <fullName evidence="4">Xanthine dehydrogenase family protein molybdopterin-binding subunit</fullName>
    </submittedName>
</protein>
<dbReference type="Pfam" id="PF20256">
    <property type="entry name" value="MoCoBD_2"/>
    <property type="match status" value="1"/>
</dbReference>
<evidence type="ECO:0000256" key="1">
    <source>
        <dbReference type="ARBA" id="ARBA00022505"/>
    </source>
</evidence>
<reference evidence="4 5" key="1">
    <citation type="submission" date="2019-01" db="EMBL/GenBank/DDBJ databases">
        <title>Bacillus sp. M5HDSG1-1, whole genome shotgun sequence.</title>
        <authorList>
            <person name="Tuo L."/>
        </authorList>
    </citation>
    <scope>NUCLEOTIDE SEQUENCE [LARGE SCALE GENOMIC DNA]</scope>
    <source>
        <strain evidence="4 5">M5HDSG1-1</strain>
    </source>
</reference>
<dbReference type="InterPro" id="IPR036856">
    <property type="entry name" value="Ald_Oxase/Xan_DH_a/b_sf"/>
</dbReference>
<dbReference type="Pfam" id="PF02738">
    <property type="entry name" value="MoCoBD_1"/>
    <property type="match status" value="1"/>
</dbReference>
<sequence length="776" mass="85032">MHIIGKSVVRKESKSKVTGYAHYTADTTTGEALFVRLVKSKHAHANILRIDETKALQHKGVRAVVLGKGLPYVGEEVRDRPPIAHTKVRYIGEIVALIVADSNDAAQTAEELLVIEYEVLPVVNSPIQAMQKDAPLLHERINEYAKDPGIYPITGTNIINKTKIRKGNMEKGWSESAVIMDAAFFLPIADHTAMETRSATCEIMPDGEVLITTSSQAPYMVKKILSRDFHIPTGKIIVKTPFVGGGYGGKASVQLEIFAYLASKAVGGRLVKIVNTREDDLLVSPVHIGLHANVKLGCSSDGKLTAAELEYIFDGGAYADKSPHLTTAGAVDCTGPYKLENLFCDSLCVYTNHPYAAPFRGFSHGEVHFAFERTMDMMAKKLNMDPLHFRQINAIHPGDQTPTRVVLNKSNVGNVEACINKLRPLFDWEKGMVKRIGEHVLRVKGVSCSWKNSTIGPDAGSGVVLTFNSDGSINLMSGLVEIGTGTKTVLAQILAEKLKMDIKDIHVRMTVDTQTEPEHWKTVASRGTLMAGRAVLAAADDAINQIKSLGSTVMRVPVDDLEVGYKRVYLRDDPATFLPFKEIVYGYVYPNGTAIGGQIVARGKYILRGLTNLDPETGEGNPGPEWAVGAHGIEVDYNTKDFTYRIRKAITVMDIGEILNYKAAVGQVKGAMSMGLSWAAREGFYFDENGKVLNHQLRTYRPIRFGEHPEYIADFVKTPHLEAPYGARGAGEHGLIGIPAALANALSLAAEVELTRLPLIPEEIWRSKKELDKHDL</sequence>
<dbReference type="Gene3D" id="3.30.365.10">
    <property type="entry name" value="Aldehyde oxidase/xanthine dehydrogenase, molybdopterin binding domain"/>
    <property type="match status" value="4"/>
</dbReference>
<dbReference type="RefSeq" id="WP_127741376.1">
    <property type="nucleotide sequence ID" value="NZ_CAJCKN010000063.1"/>
</dbReference>
<proteinExistence type="predicted"/>
<keyword evidence="2" id="KW-0560">Oxidoreductase</keyword>